<dbReference type="OrthoDB" id="2351813at2759"/>
<dbReference type="AlphaFoldDB" id="A0A9N9IVN1"/>
<feature type="non-terminal residue" evidence="1">
    <location>
        <position position="460"/>
    </location>
</feature>
<protein>
    <submittedName>
        <fullName evidence="1">68_t:CDS:1</fullName>
    </submittedName>
</protein>
<feature type="non-terminal residue" evidence="1">
    <location>
        <position position="1"/>
    </location>
</feature>
<reference evidence="1" key="1">
    <citation type="submission" date="2021-06" db="EMBL/GenBank/DDBJ databases">
        <authorList>
            <person name="Kallberg Y."/>
            <person name="Tangrot J."/>
            <person name="Rosling A."/>
        </authorList>
    </citation>
    <scope>NUCLEOTIDE SEQUENCE</scope>
    <source>
        <strain evidence="1">CL551</strain>
    </source>
</reference>
<name>A0A9N9IVN1_9GLOM</name>
<dbReference type="EMBL" id="CAJVPV010036188">
    <property type="protein sequence ID" value="CAG8752774.1"/>
    <property type="molecule type" value="Genomic_DNA"/>
</dbReference>
<evidence type="ECO:0000313" key="1">
    <source>
        <dbReference type="EMBL" id="CAG8752774.1"/>
    </source>
</evidence>
<sequence>VKQLKQLQQQMITTETVPWSDDLENRLCQLYEKDDVMDIFWGRNILTGETTWNVYVVTRGFGLREWKEEVAGQLIRFIPEGKGFMDPPQSSHDPMPTWKKVPQDLQKAFDKALNNELGPSFRKVHYNLVGMNTGYKRTQGKFTEKPAIILYVRQKGILRHGCDIFPDKICEYPVDVVEACVATPYGFGASRCIDYQENVKLGSSIGVLEPQRTSGTLSAVVHDKDSKQIGILSCEHVCRSSESSPGTGVIIYQPSHKDINERKQTFIDMANDDKTYKEISEMYCSKIEENRQNSSLACYERGMRRNFHSKALQKDFGVDVAFCVFTNKNRTLCSSEFSVYPEVFKKAKLSENTRLNGFYKYEEFYNIDEIEVFKVGRETGLSCGKLVPVITSVSIDLINKSIKSAESFGEIPQTSSTKFTDKEYFIGYMKSPIYENRQKCYPTVWFDRQLIIKFEFGGFE</sequence>
<accession>A0A9N9IVN1</accession>
<dbReference type="Proteomes" id="UP000789342">
    <property type="component" value="Unassembled WGS sequence"/>
</dbReference>
<comment type="caution">
    <text evidence="1">The sequence shown here is derived from an EMBL/GenBank/DDBJ whole genome shotgun (WGS) entry which is preliminary data.</text>
</comment>
<gene>
    <name evidence="1" type="ORF">AMORRO_LOCUS15417</name>
</gene>
<keyword evidence="2" id="KW-1185">Reference proteome</keyword>
<organism evidence="1 2">
    <name type="scientific">Acaulospora morrowiae</name>
    <dbReference type="NCBI Taxonomy" id="94023"/>
    <lineage>
        <taxon>Eukaryota</taxon>
        <taxon>Fungi</taxon>
        <taxon>Fungi incertae sedis</taxon>
        <taxon>Mucoromycota</taxon>
        <taxon>Glomeromycotina</taxon>
        <taxon>Glomeromycetes</taxon>
        <taxon>Diversisporales</taxon>
        <taxon>Acaulosporaceae</taxon>
        <taxon>Acaulospora</taxon>
    </lineage>
</organism>
<evidence type="ECO:0000313" key="2">
    <source>
        <dbReference type="Proteomes" id="UP000789342"/>
    </source>
</evidence>
<proteinExistence type="predicted"/>